<reference evidence="1 2" key="1">
    <citation type="journal article" date="2012" name="J. Bacteriol.">
        <title>Genome sequence of the bacterium Streptomyces davawensis JCM 4913 and heterologous production of the unique antibiotic roseoflavin.</title>
        <authorList>
            <person name="Jankowitsch F."/>
            <person name="Schwarz J."/>
            <person name="Ruckert C."/>
            <person name="Gust B."/>
            <person name="Szczepanowski R."/>
            <person name="Blom J."/>
            <person name="Pelzer S."/>
            <person name="Kalinowski J."/>
            <person name="Mack M."/>
        </authorList>
    </citation>
    <scope>NUCLEOTIDE SEQUENCE [LARGE SCALE GENOMIC DNA]</scope>
    <source>
        <strain evidence="2">DSM 101723 / JCM 4913 / KCC S-0913 / 768</strain>
    </source>
</reference>
<dbReference type="Proteomes" id="UP000008043">
    <property type="component" value="Chromosome"/>
</dbReference>
<proteinExistence type="predicted"/>
<sequence length="120" mass="12753">MRIEIRVATDDGPTTLDLYRWLRRDPDVRGHADLCLGAPADDATMGAADVIDVVLGHGIAALNLALSYVAWRAARPSAPAVTLTVDGVSVTVQGPCDEETVRLLTGLLERRTSGSDLESV</sequence>
<name>K4RGX8_STRDJ</name>
<evidence type="ECO:0000313" key="1">
    <source>
        <dbReference type="EMBL" id="CCK32639.1"/>
    </source>
</evidence>
<gene>
    <name evidence="1" type="ORF">BN159_8261</name>
</gene>
<accession>K4RGX8</accession>
<evidence type="ECO:0000313" key="2">
    <source>
        <dbReference type="Proteomes" id="UP000008043"/>
    </source>
</evidence>
<keyword evidence="2" id="KW-1185">Reference proteome</keyword>
<dbReference type="KEGG" id="sdv:BN159_8261"/>
<dbReference type="Pfam" id="PF19953">
    <property type="entry name" value="EACC1"/>
    <property type="match status" value="1"/>
</dbReference>
<dbReference type="STRING" id="1214101.BN159_8261"/>
<dbReference type="EMBL" id="HE971709">
    <property type="protein sequence ID" value="CCK32639.1"/>
    <property type="molecule type" value="Genomic_DNA"/>
</dbReference>
<dbReference type="PATRIC" id="fig|1214101.3.peg.8358"/>
<dbReference type="RefSeq" id="WP_015662965.1">
    <property type="nucleotide sequence ID" value="NC_020504.1"/>
</dbReference>
<dbReference type="eggNOG" id="ENOG5031Y11">
    <property type="taxonomic scope" value="Bacteria"/>
</dbReference>
<protein>
    <submittedName>
        <fullName evidence="1">Uncharacterized protein</fullName>
    </submittedName>
</protein>
<organism evidence="1 2">
    <name type="scientific">Streptomyces davaonensis (strain DSM 101723 / JCM 4913 / KCC S-0913 / 768)</name>
    <dbReference type="NCBI Taxonomy" id="1214101"/>
    <lineage>
        <taxon>Bacteria</taxon>
        <taxon>Bacillati</taxon>
        <taxon>Actinomycetota</taxon>
        <taxon>Actinomycetes</taxon>
        <taxon>Kitasatosporales</taxon>
        <taxon>Streptomycetaceae</taxon>
        <taxon>Streptomyces</taxon>
    </lineage>
</organism>
<dbReference type="OrthoDB" id="3626734at2"/>
<dbReference type="AlphaFoldDB" id="K4RGX8"/>
<dbReference type="InterPro" id="IPR045428">
    <property type="entry name" value="EACC1"/>
</dbReference>
<dbReference type="HOGENOM" id="CLU_142904_1_0_11"/>